<name>A0AAV7TJG4_PLEWA</name>
<feature type="region of interest" description="Disordered" evidence="1">
    <location>
        <begin position="1"/>
        <end position="146"/>
    </location>
</feature>
<evidence type="ECO:0000256" key="1">
    <source>
        <dbReference type="SAM" id="MobiDB-lite"/>
    </source>
</evidence>
<accession>A0AAV7TJG4</accession>
<feature type="compositionally biased region" description="Basic and acidic residues" evidence="1">
    <location>
        <begin position="123"/>
        <end position="134"/>
    </location>
</feature>
<evidence type="ECO:0000313" key="2">
    <source>
        <dbReference type="EMBL" id="KAJ1176749.1"/>
    </source>
</evidence>
<protein>
    <submittedName>
        <fullName evidence="2">Uncharacterized protein</fullName>
    </submittedName>
</protein>
<organism evidence="2 3">
    <name type="scientific">Pleurodeles waltl</name>
    <name type="common">Iberian ribbed newt</name>
    <dbReference type="NCBI Taxonomy" id="8319"/>
    <lineage>
        <taxon>Eukaryota</taxon>
        <taxon>Metazoa</taxon>
        <taxon>Chordata</taxon>
        <taxon>Craniata</taxon>
        <taxon>Vertebrata</taxon>
        <taxon>Euteleostomi</taxon>
        <taxon>Amphibia</taxon>
        <taxon>Batrachia</taxon>
        <taxon>Caudata</taxon>
        <taxon>Salamandroidea</taxon>
        <taxon>Salamandridae</taxon>
        <taxon>Pleurodelinae</taxon>
        <taxon>Pleurodeles</taxon>
    </lineage>
</organism>
<keyword evidence="3" id="KW-1185">Reference proteome</keyword>
<reference evidence="2" key="1">
    <citation type="journal article" date="2022" name="bioRxiv">
        <title>Sequencing and chromosome-scale assembly of the giantPleurodeles waltlgenome.</title>
        <authorList>
            <person name="Brown T."/>
            <person name="Elewa A."/>
            <person name="Iarovenko S."/>
            <person name="Subramanian E."/>
            <person name="Araus A.J."/>
            <person name="Petzold A."/>
            <person name="Susuki M."/>
            <person name="Suzuki K.-i.T."/>
            <person name="Hayashi T."/>
            <person name="Toyoda A."/>
            <person name="Oliveira C."/>
            <person name="Osipova E."/>
            <person name="Leigh N.D."/>
            <person name="Simon A."/>
            <person name="Yun M.H."/>
        </authorList>
    </citation>
    <scope>NUCLEOTIDE SEQUENCE</scope>
    <source>
        <strain evidence="2">20211129_DDA</strain>
        <tissue evidence="2">Liver</tissue>
    </source>
</reference>
<feature type="compositionally biased region" description="Basic and acidic residues" evidence="1">
    <location>
        <begin position="22"/>
        <end position="32"/>
    </location>
</feature>
<sequence length="146" mass="16794">MARKHTVHADTRSDNRCAPPDAWRHREGDRGAKISRPAQAPSFPTERAWLEGRSRVKGNRLTSRRTVRSSLHEILRSPEDRILHDGPTEEPGRPKKCKPTETEVRSLYHLHRHPSPPLSINRKPSEDRNTPPHRDIKRNHLSSSPP</sequence>
<proteinExistence type="predicted"/>
<dbReference type="AlphaFoldDB" id="A0AAV7TJG4"/>
<evidence type="ECO:0000313" key="3">
    <source>
        <dbReference type="Proteomes" id="UP001066276"/>
    </source>
</evidence>
<feature type="compositionally biased region" description="Basic residues" evidence="1">
    <location>
        <begin position="55"/>
        <end position="67"/>
    </location>
</feature>
<dbReference type="Proteomes" id="UP001066276">
    <property type="component" value="Chromosome 3_2"/>
</dbReference>
<dbReference type="EMBL" id="JANPWB010000006">
    <property type="protein sequence ID" value="KAJ1176749.1"/>
    <property type="molecule type" value="Genomic_DNA"/>
</dbReference>
<gene>
    <name evidence="2" type="ORF">NDU88_002016</name>
</gene>
<feature type="compositionally biased region" description="Basic and acidic residues" evidence="1">
    <location>
        <begin position="70"/>
        <end position="106"/>
    </location>
</feature>
<comment type="caution">
    <text evidence="2">The sequence shown here is derived from an EMBL/GenBank/DDBJ whole genome shotgun (WGS) entry which is preliminary data.</text>
</comment>